<evidence type="ECO:0000313" key="4">
    <source>
        <dbReference type="Proteomes" id="UP001055115"/>
    </source>
</evidence>
<dbReference type="PANTHER" id="PTHR48081:SF8">
    <property type="entry name" value="ALPHA_BETA HYDROLASE FOLD-3 DOMAIN-CONTAINING PROTEIN-RELATED"/>
    <property type="match status" value="1"/>
</dbReference>
<reference evidence="3 4" key="1">
    <citation type="submission" date="2022-03" db="EMBL/GenBank/DDBJ databases">
        <title>Genome data of Colletotrichum spp.</title>
        <authorList>
            <person name="Utami Y.D."/>
            <person name="Hiruma K."/>
        </authorList>
    </citation>
    <scope>NUCLEOTIDE SEQUENCE [LARGE SCALE GENOMIC DNA]</scope>
    <source>
        <strain evidence="3 4">MAFF 239500</strain>
    </source>
</reference>
<dbReference type="RefSeq" id="XP_049132488.1">
    <property type="nucleotide sequence ID" value="XM_049276531.1"/>
</dbReference>
<dbReference type="GeneID" id="73331121"/>
<evidence type="ECO:0000313" key="3">
    <source>
        <dbReference type="EMBL" id="GKT50138.1"/>
    </source>
</evidence>
<keyword evidence="4" id="KW-1185">Reference proteome</keyword>
<organism evidence="3 4">
    <name type="scientific">Colletotrichum spaethianum</name>
    <dbReference type="NCBI Taxonomy" id="700344"/>
    <lineage>
        <taxon>Eukaryota</taxon>
        <taxon>Fungi</taxon>
        <taxon>Dikarya</taxon>
        <taxon>Ascomycota</taxon>
        <taxon>Pezizomycotina</taxon>
        <taxon>Sordariomycetes</taxon>
        <taxon>Hypocreomycetidae</taxon>
        <taxon>Glomerellales</taxon>
        <taxon>Glomerellaceae</taxon>
        <taxon>Colletotrichum</taxon>
        <taxon>Colletotrichum spaethianum species complex</taxon>
    </lineage>
</organism>
<dbReference type="GO" id="GO:0016787">
    <property type="term" value="F:hydrolase activity"/>
    <property type="evidence" value="ECO:0007669"/>
    <property type="project" value="UniProtKB-KW"/>
</dbReference>
<accession>A0AA37PD80</accession>
<feature type="domain" description="Alpha/beta hydrolase fold-3" evidence="2">
    <location>
        <begin position="5"/>
        <end position="150"/>
    </location>
</feature>
<evidence type="ECO:0000256" key="1">
    <source>
        <dbReference type="ARBA" id="ARBA00022801"/>
    </source>
</evidence>
<dbReference type="Pfam" id="PF07859">
    <property type="entry name" value="Abhydrolase_3"/>
    <property type="match status" value="1"/>
</dbReference>
<name>A0AA37PD80_9PEZI</name>
<sequence>MGDYNKATFILGGVSAGGNLAAVTAQKWVSEKKKPTLKGVWLGVPWIMERETVPNKYSDLWISREQNDQSFVINSSTISSLLDSYQPDVHSPDFSPFNNASPHQGLPPVYFQVCGQDPLRDDGLIYEKVLREHNVSTKIDVYPGVPHGFADLFPGFSLSVGYLRDSMRGFGWLHGVEVSDVEIAKVNDLAV</sequence>
<gene>
    <name evidence="3" type="ORF">ColSpa_10319</name>
</gene>
<comment type="caution">
    <text evidence="3">The sequence shown here is derived from an EMBL/GenBank/DDBJ whole genome shotgun (WGS) entry which is preliminary data.</text>
</comment>
<dbReference type="PANTHER" id="PTHR48081">
    <property type="entry name" value="AB HYDROLASE SUPERFAMILY PROTEIN C4A8.06C"/>
    <property type="match status" value="1"/>
</dbReference>
<evidence type="ECO:0000259" key="2">
    <source>
        <dbReference type="Pfam" id="PF07859"/>
    </source>
</evidence>
<keyword evidence="1 3" id="KW-0378">Hydrolase</keyword>
<dbReference type="SUPFAM" id="SSF53474">
    <property type="entry name" value="alpha/beta-Hydrolases"/>
    <property type="match status" value="1"/>
</dbReference>
<dbReference type="InterPro" id="IPR029058">
    <property type="entry name" value="AB_hydrolase_fold"/>
</dbReference>
<protein>
    <submittedName>
        <fullName evidence="3">AB hydrolase superfamily protein</fullName>
    </submittedName>
</protein>
<dbReference type="InterPro" id="IPR050300">
    <property type="entry name" value="GDXG_lipolytic_enzyme"/>
</dbReference>
<dbReference type="Proteomes" id="UP001055115">
    <property type="component" value="Unassembled WGS sequence"/>
</dbReference>
<dbReference type="Gene3D" id="3.40.50.1820">
    <property type="entry name" value="alpha/beta hydrolase"/>
    <property type="match status" value="1"/>
</dbReference>
<dbReference type="InterPro" id="IPR013094">
    <property type="entry name" value="AB_hydrolase_3"/>
</dbReference>
<dbReference type="AlphaFoldDB" id="A0AA37PD80"/>
<dbReference type="EMBL" id="BQXU01000034">
    <property type="protein sequence ID" value="GKT50138.1"/>
    <property type="molecule type" value="Genomic_DNA"/>
</dbReference>
<proteinExistence type="predicted"/>